<keyword evidence="2" id="KW-0732">Signal</keyword>
<evidence type="ECO:0000313" key="5">
    <source>
        <dbReference type="Proteomes" id="UP000295444"/>
    </source>
</evidence>
<feature type="chain" id="PRO_5020725224" evidence="2">
    <location>
        <begin position="20"/>
        <end position="187"/>
    </location>
</feature>
<dbReference type="InterPro" id="IPR001434">
    <property type="entry name" value="OmcB-like_DUF11"/>
</dbReference>
<keyword evidence="1" id="KW-1133">Transmembrane helix</keyword>
<accession>A0A4R6SBZ9</accession>
<feature type="signal peptide" evidence="2">
    <location>
        <begin position="1"/>
        <end position="19"/>
    </location>
</feature>
<keyword evidence="1" id="KW-0472">Membrane</keyword>
<feature type="domain" description="DUF11" evidence="3">
    <location>
        <begin position="26"/>
        <end position="119"/>
    </location>
</feature>
<dbReference type="RefSeq" id="WP_133851775.1">
    <property type="nucleotide sequence ID" value="NZ_SNXZ01000004.1"/>
</dbReference>
<name>A0A4R6SBZ9_LABRH</name>
<dbReference type="OrthoDB" id="3706681at2"/>
<proteinExistence type="predicted"/>
<organism evidence="4 5">
    <name type="scientific">Labedaea rhizosphaerae</name>
    <dbReference type="NCBI Taxonomy" id="598644"/>
    <lineage>
        <taxon>Bacteria</taxon>
        <taxon>Bacillati</taxon>
        <taxon>Actinomycetota</taxon>
        <taxon>Actinomycetes</taxon>
        <taxon>Pseudonocardiales</taxon>
        <taxon>Pseudonocardiaceae</taxon>
        <taxon>Labedaea</taxon>
    </lineage>
</organism>
<keyword evidence="1" id="KW-0812">Transmembrane</keyword>
<comment type="caution">
    <text evidence="4">The sequence shown here is derived from an EMBL/GenBank/DDBJ whole genome shotgun (WGS) entry which is preliminary data.</text>
</comment>
<dbReference type="Pfam" id="PF01345">
    <property type="entry name" value="DUF11"/>
    <property type="match status" value="1"/>
</dbReference>
<evidence type="ECO:0000256" key="1">
    <source>
        <dbReference type="SAM" id="Phobius"/>
    </source>
</evidence>
<keyword evidence="5" id="KW-1185">Reference proteome</keyword>
<dbReference type="Gene3D" id="2.60.40.10">
    <property type="entry name" value="Immunoglobulins"/>
    <property type="match status" value="1"/>
</dbReference>
<evidence type="ECO:0000259" key="3">
    <source>
        <dbReference type="Pfam" id="PF01345"/>
    </source>
</evidence>
<protein>
    <submittedName>
        <fullName evidence="4">Putative repeat protein (TIGR01451 family)</fullName>
    </submittedName>
</protein>
<dbReference type="AlphaFoldDB" id="A0A4R6SBZ9"/>
<dbReference type="GO" id="GO:0005975">
    <property type="term" value="P:carbohydrate metabolic process"/>
    <property type="evidence" value="ECO:0007669"/>
    <property type="project" value="UniProtKB-ARBA"/>
</dbReference>
<evidence type="ECO:0000256" key="2">
    <source>
        <dbReference type="SAM" id="SignalP"/>
    </source>
</evidence>
<sequence>MLTAVPAAALILALAGAPAAEPAPQLSIAVDSPQGSAAQGERLTFTVTVRNLGSAGVRGLRVSQSVPAGTHLESAEPAGTTQDASVDWTVTLKPAAQAVFHTSMSVVRVPGDQQRLATVVCARTTPAGAPLVCASHSAQLPSAAAVAAQDDSWFATNRWWLLGALVVFAALAAVAWLTVRRKRGTAV</sequence>
<dbReference type="EMBL" id="SNXZ01000004">
    <property type="protein sequence ID" value="TDP96425.1"/>
    <property type="molecule type" value="Genomic_DNA"/>
</dbReference>
<gene>
    <name evidence="4" type="ORF">EV186_104413</name>
</gene>
<feature type="transmembrane region" description="Helical" evidence="1">
    <location>
        <begin position="159"/>
        <end position="179"/>
    </location>
</feature>
<dbReference type="InterPro" id="IPR013783">
    <property type="entry name" value="Ig-like_fold"/>
</dbReference>
<reference evidence="4 5" key="1">
    <citation type="submission" date="2019-03" db="EMBL/GenBank/DDBJ databases">
        <title>Genomic Encyclopedia of Type Strains, Phase IV (KMG-IV): sequencing the most valuable type-strain genomes for metagenomic binning, comparative biology and taxonomic classification.</title>
        <authorList>
            <person name="Goeker M."/>
        </authorList>
    </citation>
    <scope>NUCLEOTIDE SEQUENCE [LARGE SCALE GENOMIC DNA]</scope>
    <source>
        <strain evidence="4 5">DSM 45361</strain>
    </source>
</reference>
<dbReference type="Proteomes" id="UP000295444">
    <property type="component" value="Unassembled WGS sequence"/>
</dbReference>
<evidence type="ECO:0000313" key="4">
    <source>
        <dbReference type="EMBL" id="TDP96425.1"/>
    </source>
</evidence>